<feature type="compositionally biased region" description="Low complexity" evidence="3">
    <location>
        <begin position="106"/>
        <end position="118"/>
    </location>
</feature>
<comment type="similarity">
    <text evidence="1 2">Belongs to the anti-sigma-factor antagonist family.</text>
</comment>
<evidence type="ECO:0000256" key="1">
    <source>
        <dbReference type="ARBA" id="ARBA00009013"/>
    </source>
</evidence>
<dbReference type="InterPro" id="IPR003658">
    <property type="entry name" value="Anti-sigma_ant"/>
</dbReference>
<evidence type="ECO:0000259" key="4">
    <source>
        <dbReference type="PROSITE" id="PS50801"/>
    </source>
</evidence>
<dbReference type="Proteomes" id="UP001595912">
    <property type="component" value="Unassembled WGS sequence"/>
</dbReference>
<dbReference type="EMBL" id="JBHSIU010000018">
    <property type="protein sequence ID" value="MFC4999446.1"/>
    <property type="molecule type" value="Genomic_DNA"/>
</dbReference>
<evidence type="ECO:0000256" key="3">
    <source>
        <dbReference type="SAM" id="MobiDB-lite"/>
    </source>
</evidence>
<dbReference type="PANTHER" id="PTHR33495">
    <property type="entry name" value="ANTI-SIGMA FACTOR ANTAGONIST TM_1081-RELATED-RELATED"/>
    <property type="match status" value="1"/>
</dbReference>
<gene>
    <name evidence="5" type="ORF">ACFPIJ_16580</name>
</gene>
<organism evidence="5 6">
    <name type="scientific">Dactylosporangium cerinum</name>
    <dbReference type="NCBI Taxonomy" id="1434730"/>
    <lineage>
        <taxon>Bacteria</taxon>
        <taxon>Bacillati</taxon>
        <taxon>Actinomycetota</taxon>
        <taxon>Actinomycetes</taxon>
        <taxon>Micromonosporales</taxon>
        <taxon>Micromonosporaceae</taxon>
        <taxon>Dactylosporangium</taxon>
    </lineage>
</organism>
<feature type="domain" description="STAS" evidence="4">
    <location>
        <begin position="16"/>
        <end position="95"/>
    </location>
</feature>
<feature type="compositionally biased region" description="Low complexity" evidence="3">
    <location>
        <begin position="130"/>
        <end position="139"/>
    </location>
</feature>
<name>A0ABV9VXT8_9ACTN</name>
<evidence type="ECO:0000313" key="6">
    <source>
        <dbReference type="Proteomes" id="UP001595912"/>
    </source>
</evidence>
<dbReference type="PANTHER" id="PTHR33495:SF2">
    <property type="entry name" value="ANTI-SIGMA FACTOR ANTAGONIST TM_1081-RELATED"/>
    <property type="match status" value="1"/>
</dbReference>
<feature type="region of interest" description="Disordered" evidence="3">
    <location>
        <begin position="100"/>
        <end position="149"/>
    </location>
</feature>
<dbReference type="RefSeq" id="WP_380115877.1">
    <property type="nucleotide sequence ID" value="NZ_JBHSIU010000018.1"/>
</dbReference>
<sequence>MVFSYQVFGSPDDVGLALSGEIDLSVRDELRSVVDTVIAAAPGVTNLDLHDLTFLDCSGIGVFVRAYNGAQRHGHTLTISRPHGIVRRVLELTGVLALLTPGDETGGPQPAATPAAQPSDRHAPYRPDRSAAVAVPRRAANPETALTER</sequence>
<evidence type="ECO:0000256" key="2">
    <source>
        <dbReference type="RuleBase" id="RU003749"/>
    </source>
</evidence>
<protein>
    <recommendedName>
        <fullName evidence="2">Anti-sigma factor antagonist</fullName>
    </recommendedName>
</protein>
<accession>A0ABV9VXT8</accession>
<proteinExistence type="inferred from homology"/>
<dbReference type="Pfam" id="PF13466">
    <property type="entry name" value="STAS_2"/>
    <property type="match status" value="1"/>
</dbReference>
<dbReference type="PROSITE" id="PS50801">
    <property type="entry name" value="STAS"/>
    <property type="match status" value="1"/>
</dbReference>
<dbReference type="SUPFAM" id="SSF52091">
    <property type="entry name" value="SpoIIaa-like"/>
    <property type="match status" value="1"/>
</dbReference>
<feature type="compositionally biased region" description="Basic and acidic residues" evidence="3">
    <location>
        <begin position="119"/>
        <end position="129"/>
    </location>
</feature>
<dbReference type="InterPro" id="IPR002645">
    <property type="entry name" value="STAS_dom"/>
</dbReference>
<dbReference type="InterPro" id="IPR058548">
    <property type="entry name" value="MlaB-like_STAS"/>
</dbReference>
<dbReference type="CDD" id="cd07043">
    <property type="entry name" value="STAS_anti-anti-sigma_factors"/>
    <property type="match status" value="1"/>
</dbReference>
<evidence type="ECO:0000313" key="5">
    <source>
        <dbReference type="EMBL" id="MFC4999446.1"/>
    </source>
</evidence>
<comment type="caution">
    <text evidence="5">The sequence shown here is derived from an EMBL/GenBank/DDBJ whole genome shotgun (WGS) entry which is preliminary data.</text>
</comment>
<dbReference type="NCBIfam" id="TIGR00377">
    <property type="entry name" value="ant_ant_sig"/>
    <property type="match status" value="1"/>
</dbReference>
<dbReference type="Gene3D" id="3.30.750.24">
    <property type="entry name" value="STAS domain"/>
    <property type="match status" value="1"/>
</dbReference>
<keyword evidence="6" id="KW-1185">Reference proteome</keyword>
<dbReference type="InterPro" id="IPR036513">
    <property type="entry name" value="STAS_dom_sf"/>
</dbReference>
<reference evidence="6" key="1">
    <citation type="journal article" date="2019" name="Int. J. Syst. Evol. Microbiol.">
        <title>The Global Catalogue of Microorganisms (GCM) 10K type strain sequencing project: providing services to taxonomists for standard genome sequencing and annotation.</title>
        <authorList>
            <consortium name="The Broad Institute Genomics Platform"/>
            <consortium name="The Broad Institute Genome Sequencing Center for Infectious Disease"/>
            <person name="Wu L."/>
            <person name="Ma J."/>
        </authorList>
    </citation>
    <scope>NUCLEOTIDE SEQUENCE [LARGE SCALE GENOMIC DNA]</scope>
    <source>
        <strain evidence="6">CGMCC 4.7152</strain>
    </source>
</reference>